<name>A0A7J3ZLD9_9CREN</name>
<protein>
    <submittedName>
        <fullName evidence="2">Uncharacterized protein</fullName>
    </submittedName>
</protein>
<comment type="caution">
    <text evidence="2">The sequence shown here is derived from an EMBL/GenBank/DDBJ whole genome shotgun (WGS) entry which is preliminary data.</text>
</comment>
<sequence length="157" mass="17814">MSSWKVREKSSSRSPSSRANRFAKPRPSSRDYEPRGGSRLEKGRREAPQPTPLNGSCTPLCPLFWCNKRAYQPRRGSSGEKIVFCRWIGDECIGVSCQYSGCRGNYLLPDGSCAWDKQRKRAAASDNVLMQFQEDALDKRVRDLLAKRMGSKHIKDL</sequence>
<feature type="compositionally biased region" description="Basic and acidic residues" evidence="1">
    <location>
        <begin position="28"/>
        <end position="47"/>
    </location>
</feature>
<evidence type="ECO:0000313" key="2">
    <source>
        <dbReference type="EMBL" id="HHQ80834.1"/>
    </source>
</evidence>
<gene>
    <name evidence="2" type="ORF">ENM78_05245</name>
</gene>
<dbReference type="AlphaFoldDB" id="A0A7J3ZLD9"/>
<proteinExistence type="predicted"/>
<feature type="compositionally biased region" description="Basic and acidic residues" evidence="1">
    <location>
        <begin position="1"/>
        <end position="11"/>
    </location>
</feature>
<dbReference type="EMBL" id="DRZC01000076">
    <property type="protein sequence ID" value="HHQ80834.1"/>
    <property type="molecule type" value="Genomic_DNA"/>
</dbReference>
<evidence type="ECO:0000256" key="1">
    <source>
        <dbReference type="SAM" id="MobiDB-lite"/>
    </source>
</evidence>
<reference evidence="2" key="1">
    <citation type="journal article" date="2020" name="mSystems">
        <title>Genome- and Community-Level Interaction Insights into Carbon Utilization and Element Cycling Functions of Hydrothermarchaeota in Hydrothermal Sediment.</title>
        <authorList>
            <person name="Zhou Z."/>
            <person name="Liu Y."/>
            <person name="Xu W."/>
            <person name="Pan J."/>
            <person name="Luo Z.H."/>
            <person name="Li M."/>
        </authorList>
    </citation>
    <scope>NUCLEOTIDE SEQUENCE [LARGE SCALE GENOMIC DNA]</scope>
    <source>
        <strain evidence="2">SpSt-1116</strain>
    </source>
</reference>
<accession>A0A7J3ZLD9</accession>
<organism evidence="2">
    <name type="scientific">Fervidicoccus fontis</name>
    <dbReference type="NCBI Taxonomy" id="683846"/>
    <lineage>
        <taxon>Archaea</taxon>
        <taxon>Thermoproteota</taxon>
        <taxon>Thermoprotei</taxon>
        <taxon>Fervidicoccales</taxon>
        <taxon>Fervidicoccaceae</taxon>
        <taxon>Fervidicoccus</taxon>
    </lineage>
</organism>
<feature type="region of interest" description="Disordered" evidence="1">
    <location>
        <begin position="1"/>
        <end position="51"/>
    </location>
</feature>